<evidence type="ECO:0008006" key="3">
    <source>
        <dbReference type="Google" id="ProtNLM"/>
    </source>
</evidence>
<reference evidence="2" key="1">
    <citation type="journal article" date="2019" name="Int. J. Syst. Evol. Microbiol.">
        <title>The Global Catalogue of Microorganisms (GCM) 10K type strain sequencing project: providing services to taxonomists for standard genome sequencing and annotation.</title>
        <authorList>
            <consortium name="The Broad Institute Genomics Platform"/>
            <consortium name="The Broad Institute Genome Sequencing Center for Infectious Disease"/>
            <person name="Wu L."/>
            <person name="Ma J."/>
        </authorList>
    </citation>
    <scope>NUCLEOTIDE SEQUENCE [LARGE SCALE GENOMIC DNA]</scope>
    <source>
        <strain evidence="2">JCM 17919</strain>
    </source>
</reference>
<dbReference type="Proteomes" id="UP001501725">
    <property type="component" value="Unassembled WGS sequence"/>
</dbReference>
<dbReference type="EMBL" id="BAABGY010000009">
    <property type="protein sequence ID" value="GAA4335943.1"/>
    <property type="molecule type" value="Genomic_DNA"/>
</dbReference>
<evidence type="ECO:0000313" key="1">
    <source>
        <dbReference type="EMBL" id="GAA4335943.1"/>
    </source>
</evidence>
<evidence type="ECO:0000313" key="2">
    <source>
        <dbReference type="Proteomes" id="UP001501725"/>
    </source>
</evidence>
<sequence length="164" mass="18085">MATYTLPYFGAIDTGAPEEFYDAEATFGNGPLSLDLNVDEASVAPESLDKVKRFLEDLPALDRKARALMAEDFHGGGDTVTEYLEHHSEELGNALDPLLEGSDAAAPRDERLLKALRWVRAGFYPNDEEVFATLDYSLGEDLTQYLIVVNLDANGELAYMTMES</sequence>
<protein>
    <recommendedName>
        <fullName evidence="3">DUF2004 domain-containing protein</fullName>
    </recommendedName>
</protein>
<name>A0ABP8H946_9BACT</name>
<organism evidence="1 2">
    <name type="scientific">Flaviaesturariibacter amylovorans</name>
    <dbReference type="NCBI Taxonomy" id="1084520"/>
    <lineage>
        <taxon>Bacteria</taxon>
        <taxon>Pseudomonadati</taxon>
        <taxon>Bacteroidota</taxon>
        <taxon>Chitinophagia</taxon>
        <taxon>Chitinophagales</taxon>
        <taxon>Chitinophagaceae</taxon>
        <taxon>Flaviaestuariibacter</taxon>
    </lineage>
</organism>
<accession>A0ABP8H946</accession>
<gene>
    <name evidence="1" type="ORF">GCM10023184_31000</name>
</gene>
<dbReference type="RefSeq" id="WP_345256668.1">
    <property type="nucleotide sequence ID" value="NZ_BAABGY010000009.1"/>
</dbReference>
<proteinExistence type="predicted"/>
<keyword evidence="2" id="KW-1185">Reference proteome</keyword>
<comment type="caution">
    <text evidence="1">The sequence shown here is derived from an EMBL/GenBank/DDBJ whole genome shotgun (WGS) entry which is preliminary data.</text>
</comment>